<gene>
    <name evidence="2" type="ORF">THAOC_36427</name>
</gene>
<organism evidence="2 3">
    <name type="scientific">Thalassiosira oceanica</name>
    <name type="common">Marine diatom</name>
    <dbReference type="NCBI Taxonomy" id="159749"/>
    <lineage>
        <taxon>Eukaryota</taxon>
        <taxon>Sar</taxon>
        <taxon>Stramenopiles</taxon>
        <taxon>Ochrophyta</taxon>
        <taxon>Bacillariophyta</taxon>
        <taxon>Coscinodiscophyceae</taxon>
        <taxon>Thalassiosirophycidae</taxon>
        <taxon>Thalassiosirales</taxon>
        <taxon>Thalassiosiraceae</taxon>
        <taxon>Thalassiosira</taxon>
    </lineage>
</organism>
<feature type="compositionally biased region" description="Gly residues" evidence="1">
    <location>
        <begin position="100"/>
        <end position="114"/>
    </location>
</feature>
<keyword evidence="3" id="KW-1185">Reference proteome</keyword>
<dbReference type="OMA" id="CGGRERY"/>
<reference evidence="2 3" key="1">
    <citation type="journal article" date="2012" name="Genome Biol.">
        <title>Genome and low-iron response of an oceanic diatom adapted to chronic iron limitation.</title>
        <authorList>
            <person name="Lommer M."/>
            <person name="Specht M."/>
            <person name="Roy A.S."/>
            <person name="Kraemer L."/>
            <person name="Andreson R."/>
            <person name="Gutowska M.A."/>
            <person name="Wolf J."/>
            <person name="Bergner S.V."/>
            <person name="Schilhabel M.B."/>
            <person name="Klostermeier U.C."/>
            <person name="Beiko R.G."/>
            <person name="Rosenstiel P."/>
            <person name="Hippler M."/>
            <person name="Laroche J."/>
        </authorList>
    </citation>
    <scope>NUCLEOTIDE SEQUENCE [LARGE SCALE GENOMIC DNA]</scope>
    <source>
        <strain evidence="2 3">CCMP1005</strain>
    </source>
</reference>
<evidence type="ECO:0000313" key="2">
    <source>
        <dbReference type="EMBL" id="EJK44993.1"/>
    </source>
</evidence>
<feature type="compositionally biased region" description="Acidic residues" evidence="1">
    <location>
        <begin position="578"/>
        <end position="588"/>
    </location>
</feature>
<dbReference type="AlphaFoldDB" id="K0QZE3"/>
<feature type="compositionally biased region" description="Gly residues" evidence="1">
    <location>
        <begin position="1"/>
        <end position="11"/>
    </location>
</feature>
<feature type="compositionally biased region" description="Basic and acidic residues" evidence="1">
    <location>
        <begin position="350"/>
        <end position="359"/>
    </location>
</feature>
<protein>
    <submittedName>
        <fullName evidence="2">Uncharacterized protein</fullName>
    </submittedName>
</protein>
<sequence>MGGEGKGGSGVCPGTEGKRHRGLADCRLIEAAARCPLTEGLGEQRRFTATQQTLLARGGVPSSGPSADPPSDRRAPARARRGSARTRAPVPHGRRRRPGEGGGADLGQGVGEEGGTPSSEEEGSSMGEDRSRDPGRRRRRWRGAEGMDSAAGRPGGRHPVPGRGPSSPPRFGATPESVLVRKDCGRRRNRGDDIADPGGLRARLTKIRTTQTFRRETDATINSPKRNEIEHRTCGGRERYRRTDEPQEDWGRRAGEDSDRGSDVALAGLTEDAFTTRRRGERTAAVGESAVSARIRIRAVSRTRLAVIFLSASSNPRRLSRVAIKSSSTSAPALQRGPAATSPSSIFSGRGERRARDPGLRSGPGTRQTSGDRASASVRGRLGRVQDDEGADGHVVRRTRATNDAGRTAVSKEEYRVPAQRPGRGTPPVGARAVPGGQEDTSSSGATPPPPAVKIEWVRLRSIAGGKAAHDADGRRMGLSPSIRRGRLRKMDTDVASSAYLGFDGRGENEKRGHGCDNQCFRTRRRWTVDVRRNGASPGEGRRLPLPGEDDGQRRGSFRGALVWKAAGAPRALKATGDGEEEDGEKEDGETAERKPEEIALLVALCSAV</sequence>
<feature type="region of interest" description="Disordered" evidence="1">
    <location>
        <begin position="532"/>
        <end position="597"/>
    </location>
</feature>
<dbReference type="Proteomes" id="UP000266841">
    <property type="component" value="Unassembled WGS sequence"/>
</dbReference>
<evidence type="ECO:0000256" key="1">
    <source>
        <dbReference type="SAM" id="MobiDB-lite"/>
    </source>
</evidence>
<accession>K0QZE3</accession>
<feature type="compositionally biased region" description="Basic and acidic residues" evidence="1">
    <location>
        <begin position="225"/>
        <end position="262"/>
    </location>
</feature>
<feature type="region of interest" description="Disordered" evidence="1">
    <location>
        <begin position="1"/>
        <end position="20"/>
    </location>
</feature>
<name>K0QZE3_THAOC</name>
<comment type="caution">
    <text evidence="2">The sequence shown here is derived from an EMBL/GenBank/DDBJ whole genome shotgun (WGS) entry which is preliminary data.</text>
</comment>
<feature type="compositionally biased region" description="Low complexity" evidence="1">
    <location>
        <begin position="157"/>
        <end position="172"/>
    </location>
</feature>
<dbReference type="EMBL" id="AGNL01048957">
    <property type="protein sequence ID" value="EJK44993.1"/>
    <property type="molecule type" value="Genomic_DNA"/>
</dbReference>
<feature type="compositionally biased region" description="Basic and acidic residues" evidence="1">
    <location>
        <begin position="384"/>
        <end position="395"/>
    </location>
</feature>
<proteinExistence type="predicted"/>
<evidence type="ECO:0000313" key="3">
    <source>
        <dbReference type="Proteomes" id="UP000266841"/>
    </source>
</evidence>
<feature type="region of interest" description="Disordered" evidence="1">
    <location>
        <begin position="36"/>
        <end position="269"/>
    </location>
</feature>
<feature type="region of interest" description="Disordered" evidence="1">
    <location>
        <begin position="323"/>
        <end position="452"/>
    </location>
</feature>